<dbReference type="AlphaFoldDB" id="A0A366WPU7"/>
<protein>
    <submittedName>
        <fullName evidence="2">Rod shape-determining protein MreD</fullName>
    </submittedName>
</protein>
<keyword evidence="1" id="KW-0472">Membrane</keyword>
<proteinExistence type="predicted"/>
<accession>A0A366WPU7</accession>
<keyword evidence="1" id="KW-1133">Transmembrane helix</keyword>
<evidence type="ECO:0000313" key="2">
    <source>
        <dbReference type="EMBL" id="RBW50871.1"/>
    </source>
</evidence>
<dbReference type="EMBL" id="QOCE01000047">
    <property type="protein sequence ID" value="RBW50871.1"/>
    <property type="molecule type" value="Genomic_DNA"/>
</dbReference>
<reference evidence="2 3" key="1">
    <citation type="submission" date="2018-07" db="EMBL/GenBank/DDBJ databases">
        <title>Modular assembly of carbohydrate-degrading microbial communities in the ocean.</title>
        <authorList>
            <person name="Enke T.N."/>
            <person name="Datta M.S."/>
            <person name="Schwartzman J.A."/>
            <person name="Cermak N."/>
            <person name="Schmitz D.A."/>
            <person name="Barrere J."/>
            <person name="Cordero O.X."/>
        </authorList>
    </citation>
    <scope>NUCLEOTIDE SEQUENCE [LARGE SCALE GENOMIC DNA]</scope>
    <source>
        <strain evidence="2 3">C3M10</strain>
    </source>
</reference>
<dbReference type="RefSeq" id="WP_113825374.1">
    <property type="nucleotide sequence ID" value="NZ_QOCE01000047.1"/>
</dbReference>
<evidence type="ECO:0000256" key="1">
    <source>
        <dbReference type="SAM" id="Phobius"/>
    </source>
</evidence>
<dbReference type="Proteomes" id="UP000252706">
    <property type="component" value="Unassembled WGS sequence"/>
</dbReference>
<feature type="transmembrane region" description="Helical" evidence="1">
    <location>
        <begin position="137"/>
        <end position="157"/>
    </location>
</feature>
<name>A0A366WPU7_9RHOB</name>
<organism evidence="2 3">
    <name type="scientific">Phaeobacter gallaeciensis</name>
    <dbReference type="NCBI Taxonomy" id="60890"/>
    <lineage>
        <taxon>Bacteria</taxon>
        <taxon>Pseudomonadati</taxon>
        <taxon>Pseudomonadota</taxon>
        <taxon>Alphaproteobacteria</taxon>
        <taxon>Rhodobacterales</taxon>
        <taxon>Roseobacteraceae</taxon>
        <taxon>Phaeobacter</taxon>
    </lineage>
</organism>
<keyword evidence="1" id="KW-0812">Transmembrane</keyword>
<feature type="transmembrane region" description="Helical" evidence="1">
    <location>
        <begin position="12"/>
        <end position="31"/>
    </location>
</feature>
<dbReference type="OrthoDB" id="7629477at2"/>
<feature type="transmembrane region" description="Helical" evidence="1">
    <location>
        <begin position="109"/>
        <end position="131"/>
    </location>
</feature>
<gene>
    <name evidence="2" type="ORF">DS909_20175</name>
</gene>
<comment type="caution">
    <text evidence="2">The sequence shown here is derived from an EMBL/GenBank/DDBJ whole genome shotgun (WGS) entry which is preliminary data.</text>
</comment>
<evidence type="ECO:0000313" key="3">
    <source>
        <dbReference type="Proteomes" id="UP000252706"/>
    </source>
</evidence>
<sequence>MDNLGLSRVWWMRFVYLGLAMTLLFFQLLPLETLPRGWAPPDLLAAITFTWMLRRPDYVPLLSIAAALLLTDLLLQRPPGLWAALVVAGCAFLKSRVSGQGEISFIGEWASVGLVLIAITVFNRLILGITAVELTSLWLVFCQLLLTIVVYPIVALISQTLMGVRKLTPADADVLGARA</sequence>